<keyword evidence="4" id="KW-0520">NAD</keyword>
<comment type="function">
    <text evidence="4">NDH-1 shuttles electrons from NADH, via FMN and iron-sulfur (Fe-S) centers, to quinones in the respiratory chain. Couples the redox reaction to proton translocation (for every two electrons transferred, four hydrogen ions are translocated across the cytoplasmic membrane), and thus conserves the redox energy in a proton gradient.</text>
</comment>
<evidence type="ECO:0000256" key="2">
    <source>
        <dbReference type="ARBA" id="ARBA00019907"/>
    </source>
</evidence>
<dbReference type="GO" id="GO:0048038">
    <property type="term" value="F:quinone binding"/>
    <property type="evidence" value="ECO:0007669"/>
    <property type="project" value="UniProtKB-UniRule"/>
</dbReference>
<dbReference type="OrthoDB" id="9790848at2"/>
<keyword evidence="6" id="KW-1185">Reference proteome</keyword>
<dbReference type="InterPro" id="IPR001457">
    <property type="entry name" value="NADH_UbQ/plastoQ_OxRdtase_su6"/>
</dbReference>
<dbReference type="Pfam" id="PF00499">
    <property type="entry name" value="Oxidored_q3"/>
    <property type="match status" value="1"/>
</dbReference>
<evidence type="ECO:0000256" key="4">
    <source>
        <dbReference type="RuleBase" id="RU004429"/>
    </source>
</evidence>
<keyword evidence="4" id="KW-1133">Transmembrane helix</keyword>
<protein>
    <recommendedName>
        <fullName evidence="2 4">NADH-quinone oxidoreductase subunit J</fullName>
        <ecNumber evidence="4">7.1.1.-</ecNumber>
    </recommendedName>
</protein>
<dbReference type="KEGG" id="pmai:CF386_04940"/>
<dbReference type="GO" id="GO:0005886">
    <property type="term" value="C:plasma membrane"/>
    <property type="evidence" value="ECO:0007669"/>
    <property type="project" value="UniProtKB-SubCell"/>
</dbReference>
<dbReference type="EMBL" id="CP022355">
    <property type="protein sequence ID" value="ASK78396.1"/>
    <property type="molecule type" value="Genomic_DNA"/>
</dbReference>
<sequence>MFLLTIVFYIACIVTAGSAFCLLFVKKPMHGALYLTSSMLALSIIFYCLGAPFLFAMQLILYIGAVIVLFVFFIMLSPLDKTSTFNLNEMNTVIPVGIIVILTLSIITLFTTGPSMPSTEFSSIQIIDSKSVGSLLFTHYKLAIELISTLLLAAMVAVIYFAKNIEKNEAE</sequence>
<keyword evidence="4" id="KW-0812">Transmembrane</keyword>
<keyword evidence="4" id="KW-1003">Cell membrane</keyword>
<keyword evidence="4" id="KW-0874">Quinone</keyword>
<dbReference type="GO" id="GO:0008137">
    <property type="term" value="F:NADH dehydrogenase (ubiquinone) activity"/>
    <property type="evidence" value="ECO:0007669"/>
    <property type="project" value="UniProtKB-UniRule"/>
</dbReference>
<comment type="subcellular location">
    <subcellularLocation>
        <location evidence="4">Cell membrane</location>
        <topology evidence="4">Multi-pass membrane protein</topology>
    </subcellularLocation>
</comment>
<proteinExistence type="inferred from homology"/>
<gene>
    <name evidence="5" type="ORF">CF386_04940</name>
</gene>
<dbReference type="PANTHER" id="PTHR33269:SF17">
    <property type="entry name" value="NADH-UBIQUINONE OXIDOREDUCTASE CHAIN 6"/>
    <property type="match status" value="1"/>
</dbReference>
<dbReference type="Proteomes" id="UP000242175">
    <property type="component" value="Chromosome large"/>
</dbReference>
<dbReference type="EC" id="7.1.1.-" evidence="4"/>
<feature type="transmembrane region" description="Helical" evidence="4">
    <location>
        <begin position="91"/>
        <end position="111"/>
    </location>
</feature>
<accession>A0A220VDT8</accession>
<name>A0A220VDT8_9GAMM</name>
<evidence type="ECO:0000256" key="1">
    <source>
        <dbReference type="ARBA" id="ARBA00005698"/>
    </source>
</evidence>
<feature type="transmembrane region" description="Helical" evidence="4">
    <location>
        <begin position="6"/>
        <end position="25"/>
    </location>
</feature>
<feature type="transmembrane region" description="Helical" evidence="4">
    <location>
        <begin position="142"/>
        <end position="162"/>
    </location>
</feature>
<dbReference type="PANTHER" id="PTHR33269">
    <property type="entry name" value="NADH-UBIQUINONE OXIDOREDUCTASE CHAIN 6"/>
    <property type="match status" value="1"/>
</dbReference>
<feature type="transmembrane region" description="Helical" evidence="4">
    <location>
        <begin position="59"/>
        <end position="79"/>
    </location>
</feature>
<comment type="catalytic activity">
    <reaction evidence="4">
        <text>a quinone + NADH + 5 H(+)(in) = a quinol + NAD(+) + 4 H(+)(out)</text>
        <dbReference type="Rhea" id="RHEA:57888"/>
        <dbReference type="ChEBI" id="CHEBI:15378"/>
        <dbReference type="ChEBI" id="CHEBI:24646"/>
        <dbReference type="ChEBI" id="CHEBI:57540"/>
        <dbReference type="ChEBI" id="CHEBI:57945"/>
        <dbReference type="ChEBI" id="CHEBI:132124"/>
    </reaction>
</comment>
<organism evidence="5 6">
    <name type="scientific">Paraphotobacterium marinum</name>
    <dbReference type="NCBI Taxonomy" id="1755811"/>
    <lineage>
        <taxon>Bacteria</taxon>
        <taxon>Pseudomonadati</taxon>
        <taxon>Pseudomonadota</taxon>
        <taxon>Gammaproteobacteria</taxon>
        <taxon>Vibrionales</taxon>
        <taxon>Vibrionaceae</taxon>
        <taxon>Paraphotobacterium</taxon>
    </lineage>
</organism>
<keyword evidence="4" id="KW-0472">Membrane</keyword>
<evidence type="ECO:0000313" key="5">
    <source>
        <dbReference type="EMBL" id="ASK78396.1"/>
    </source>
</evidence>
<dbReference type="InterPro" id="IPR042106">
    <property type="entry name" value="Nuo/plastoQ_OxRdtase_6_NuoJ"/>
</dbReference>
<dbReference type="RefSeq" id="WP_089073304.1">
    <property type="nucleotide sequence ID" value="NZ_CBCSAM010000001.1"/>
</dbReference>
<feature type="transmembrane region" description="Helical" evidence="4">
    <location>
        <begin position="32"/>
        <end position="53"/>
    </location>
</feature>
<reference evidence="5 6" key="1">
    <citation type="journal article" date="2016" name="Int. J. Syst. Evol. Microbiol.">
        <title>Paraphotobacterium marinum gen. nov., sp. nov., a member of the family Vibrionaceae, isolated from surface seawater.</title>
        <authorList>
            <person name="Huang Z."/>
            <person name="Dong C."/>
            <person name="Shao Z."/>
        </authorList>
    </citation>
    <scope>NUCLEOTIDE SEQUENCE [LARGE SCALE GENOMIC DNA]</scope>
    <source>
        <strain evidence="5 6">NSCS20N07D</strain>
    </source>
</reference>
<comment type="similarity">
    <text evidence="1 4">Belongs to the complex I subunit 6 family.</text>
</comment>
<dbReference type="AlphaFoldDB" id="A0A220VDT8"/>
<evidence type="ECO:0000313" key="6">
    <source>
        <dbReference type="Proteomes" id="UP000242175"/>
    </source>
</evidence>
<comment type="subunit">
    <text evidence="3">Composed of 13 different subunits. Subunits NuoA, H, J, K, L, M, N constitute the membrane sector of the complex.</text>
</comment>
<evidence type="ECO:0000256" key="3">
    <source>
        <dbReference type="ARBA" id="ARBA00025811"/>
    </source>
</evidence>
<dbReference type="Gene3D" id="1.20.120.1200">
    <property type="entry name" value="NADH-ubiquinone/plastoquinone oxidoreductase chain 6, subunit NuoJ"/>
    <property type="match status" value="1"/>
</dbReference>